<reference evidence="3" key="1">
    <citation type="submission" date="2019-06" db="EMBL/GenBank/DDBJ databases">
        <authorList>
            <person name="Zheng W."/>
        </authorList>
    </citation>
    <scope>NUCLEOTIDE SEQUENCE</scope>
    <source>
        <strain evidence="3">QDHG01</strain>
    </source>
</reference>
<gene>
    <name evidence="3" type="ORF">FGO68_gene15104</name>
</gene>
<organism evidence="3 4">
    <name type="scientific">Halteria grandinella</name>
    <dbReference type="NCBI Taxonomy" id="5974"/>
    <lineage>
        <taxon>Eukaryota</taxon>
        <taxon>Sar</taxon>
        <taxon>Alveolata</taxon>
        <taxon>Ciliophora</taxon>
        <taxon>Intramacronucleata</taxon>
        <taxon>Spirotrichea</taxon>
        <taxon>Stichotrichia</taxon>
        <taxon>Sporadotrichida</taxon>
        <taxon>Halteriidae</taxon>
        <taxon>Halteria</taxon>
    </lineage>
</organism>
<keyword evidence="4" id="KW-1185">Reference proteome</keyword>
<evidence type="ECO:0000259" key="2">
    <source>
        <dbReference type="Pfam" id="PF07534"/>
    </source>
</evidence>
<feature type="domain" description="TLDc" evidence="2">
    <location>
        <begin position="100"/>
        <end position="270"/>
    </location>
</feature>
<evidence type="ECO:0000256" key="1">
    <source>
        <dbReference type="SAM" id="SignalP"/>
    </source>
</evidence>
<dbReference type="Proteomes" id="UP000785679">
    <property type="component" value="Unassembled WGS sequence"/>
</dbReference>
<keyword evidence="1" id="KW-0732">Signal</keyword>
<dbReference type="OrthoDB" id="431168at2759"/>
<feature type="chain" id="PRO_5035325805" description="TLDc domain-containing protein" evidence="1">
    <location>
        <begin position="26"/>
        <end position="271"/>
    </location>
</feature>
<accession>A0A8J8SZ93</accession>
<dbReference type="Pfam" id="PF07534">
    <property type="entry name" value="TLD"/>
    <property type="match status" value="1"/>
</dbReference>
<name>A0A8J8SZ93_HALGN</name>
<dbReference type="AlphaFoldDB" id="A0A8J8SZ93"/>
<comment type="caution">
    <text evidence="3">The sequence shown here is derived from an EMBL/GenBank/DDBJ whole genome shotgun (WGS) entry which is preliminary data.</text>
</comment>
<feature type="signal peptide" evidence="1">
    <location>
        <begin position="1"/>
        <end position="25"/>
    </location>
</feature>
<protein>
    <recommendedName>
        <fullName evidence="2">TLDc domain-containing protein</fullName>
    </recommendedName>
</protein>
<dbReference type="EMBL" id="RRYP01014214">
    <property type="protein sequence ID" value="TNV76085.1"/>
    <property type="molecule type" value="Genomic_DNA"/>
</dbReference>
<evidence type="ECO:0000313" key="4">
    <source>
        <dbReference type="Proteomes" id="UP000785679"/>
    </source>
</evidence>
<sequence>MFVIIIQMNIALIVTVLIFASFGAASTVPHIGNCSEAFSFAEEQIPGTKFTCANQTTLKVWDCKVIEIMFPICSKEEQCKSFNCQHRTRSDFLESNMRITVDESKWLLEQIKVPNLNRKTVLLFQASRDGWKASDYHKKVDGYTNIYIFYKFKESQRRAAGFTSLDQGISYYDFLNDRQAFILSIDKRIVSTGSKDGRKLFVWPICGPFFIDEDNSAVMIAGYQDTIDKQLALCGFRNYYMPLEDNYSCSLSGLYNGGYHEIDELEVWHIL</sequence>
<proteinExistence type="predicted"/>
<evidence type="ECO:0000313" key="3">
    <source>
        <dbReference type="EMBL" id="TNV76085.1"/>
    </source>
</evidence>
<dbReference type="InterPro" id="IPR006571">
    <property type="entry name" value="TLDc_dom"/>
</dbReference>